<organism evidence="2 3">
    <name type="scientific">Schistosoma mattheei</name>
    <dbReference type="NCBI Taxonomy" id="31246"/>
    <lineage>
        <taxon>Eukaryota</taxon>
        <taxon>Metazoa</taxon>
        <taxon>Spiralia</taxon>
        <taxon>Lophotrochozoa</taxon>
        <taxon>Platyhelminthes</taxon>
        <taxon>Trematoda</taxon>
        <taxon>Digenea</taxon>
        <taxon>Strigeidida</taxon>
        <taxon>Schistosomatoidea</taxon>
        <taxon>Schistosomatidae</taxon>
        <taxon>Schistosoma</taxon>
    </lineage>
</organism>
<feature type="region of interest" description="Disordered" evidence="1">
    <location>
        <begin position="144"/>
        <end position="177"/>
    </location>
</feature>
<evidence type="ECO:0000313" key="3">
    <source>
        <dbReference type="Proteomes" id="UP000269396"/>
    </source>
</evidence>
<dbReference type="EMBL" id="UZAL01030410">
    <property type="protein sequence ID" value="VDP53611.1"/>
    <property type="molecule type" value="Genomic_DNA"/>
</dbReference>
<sequence>MYNVPIWRMMHIYVHQLSNPRAAYLQLKNTWNSKQMSVNRHKSHNFQYKCQDNSTVWTGKLQNYYNHHPEDTSVFYQLSMQNTSNPLTRHYQQQSTMGENKPDFNEGRNEEEVLEVDRTHIEESTELCVTRQAVIAWNPQGYIKEKRKTKEEHITPRNGDRHEQNEPQLDGTRKEGG</sequence>
<accession>A0A183P7B4</accession>
<feature type="compositionally biased region" description="Basic and acidic residues" evidence="1">
    <location>
        <begin position="148"/>
        <end position="177"/>
    </location>
</feature>
<evidence type="ECO:0000256" key="1">
    <source>
        <dbReference type="SAM" id="MobiDB-lite"/>
    </source>
</evidence>
<keyword evidence="3" id="KW-1185">Reference proteome</keyword>
<protein>
    <submittedName>
        <fullName evidence="2">Uncharacterized protein</fullName>
    </submittedName>
</protein>
<proteinExistence type="predicted"/>
<name>A0A183P7B4_9TREM</name>
<gene>
    <name evidence="2" type="ORF">SMTD_LOCUS10250</name>
</gene>
<reference evidence="2 3" key="1">
    <citation type="submission" date="2018-11" db="EMBL/GenBank/DDBJ databases">
        <authorList>
            <consortium name="Pathogen Informatics"/>
        </authorList>
    </citation>
    <scope>NUCLEOTIDE SEQUENCE [LARGE SCALE GENOMIC DNA]</scope>
    <source>
        <strain>Denwood</strain>
        <strain evidence="3">Zambia</strain>
    </source>
</reference>
<dbReference type="AlphaFoldDB" id="A0A183P7B4"/>
<evidence type="ECO:0000313" key="2">
    <source>
        <dbReference type="EMBL" id="VDP53611.1"/>
    </source>
</evidence>
<dbReference type="Proteomes" id="UP000269396">
    <property type="component" value="Unassembled WGS sequence"/>
</dbReference>